<feature type="compositionally biased region" description="Basic and acidic residues" evidence="1">
    <location>
        <begin position="259"/>
        <end position="273"/>
    </location>
</feature>
<evidence type="ECO:0000313" key="2">
    <source>
        <dbReference type="EMBL" id="KAL1597110.1"/>
    </source>
</evidence>
<evidence type="ECO:0000313" key="3">
    <source>
        <dbReference type="Proteomes" id="UP001521785"/>
    </source>
</evidence>
<comment type="caution">
    <text evidence="2">The sequence shown here is derived from an EMBL/GenBank/DDBJ whole genome shotgun (WGS) entry which is preliminary data.</text>
</comment>
<name>A0ABR3QY68_9PLEO</name>
<feature type="region of interest" description="Disordered" evidence="1">
    <location>
        <begin position="1"/>
        <end position="25"/>
    </location>
</feature>
<protein>
    <submittedName>
        <fullName evidence="2">Uncharacterized protein</fullName>
    </submittedName>
</protein>
<gene>
    <name evidence="2" type="ORF">SLS60_008692</name>
</gene>
<feature type="region of interest" description="Disordered" evidence="1">
    <location>
        <begin position="132"/>
        <end position="157"/>
    </location>
</feature>
<dbReference type="Proteomes" id="UP001521785">
    <property type="component" value="Unassembled WGS sequence"/>
</dbReference>
<feature type="compositionally biased region" description="Acidic residues" evidence="1">
    <location>
        <begin position="136"/>
        <end position="150"/>
    </location>
</feature>
<proteinExistence type="predicted"/>
<dbReference type="EMBL" id="JAKJXO020000013">
    <property type="protein sequence ID" value="KAL1597110.1"/>
    <property type="molecule type" value="Genomic_DNA"/>
</dbReference>
<evidence type="ECO:0000256" key="1">
    <source>
        <dbReference type="SAM" id="MobiDB-lite"/>
    </source>
</evidence>
<organism evidence="2 3">
    <name type="scientific">Paraconiothyrium brasiliense</name>
    <dbReference type="NCBI Taxonomy" id="300254"/>
    <lineage>
        <taxon>Eukaryota</taxon>
        <taxon>Fungi</taxon>
        <taxon>Dikarya</taxon>
        <taxon>Ascomycota</taxon>
        <taxon>Pezizomycotina</taxon>
        <taxon>Dothideomycetes</taxon>
        <taxon>Pleosporomycetidae</taxon>
        <taxon>Pleosporales</taxon>
        <taxon>Massarineae</taxon>
        <taxon>Didymosphaeriaceae</taxon>
        <taxon>Paraconiothyrium</taxon>
    </lineage>
</organism>
<feature type="region of interest" description="Disordered" evidence="1">
    <location>
        <begin position="242"/>
        <end position="273"/>
    </location>
</feature>
<reference evidence="2 3" key="1">
    <citation type="submission" date="2024-02" db="EMBL/GenBank/DDBJ databases">
        <title>De novo assembly and annotation of 12 fungi associated with fruit tree decline syndrome in Ontario, Canada.</title>
        <authorList>
            <person name="Sulman M."/>
            <person name="Ellouze W."/>
            <person name="Ilyukhin E."/>
        </authorList>
    </citation>
    <scope>NUCLEOTIDE SEQUENCE [LARGE SCALE GENOMIC DNA]</scope>
    <source>
        <strain evidence="2 3">M42-189</strain>
    </source>
</reference>
<keyword evidence="3" id="KW-1185">Reference proteome</keyword>
<accession>A0ABR3QY68</accession>
<sequence>MPSKPTLEIHPTPFKPSHLSIPPSPFSPRTPLPLSTLPQTHYSRPLPAPDSRYVPPSPLKWLWQCHQCRRTYSLGVTRRCLEDGHAFCAGTTSVKTWRRPLRAVRKKHRACASEFDYAGWKTWGRWKRSGRKDSIYDEDSSSSSDEDMSSDESTTTKSSVQQKDCWNTCDYPSECRWGRRFGVHTPVEVATLPAIETFQATPTPTPTTCEGILKAENCKEVKGKKGDKTDFWGALVASATRRKSVPPSSPLASGADASGDNHEEVTVKDRDGDVVMGSIGSELAPITTSSTVVTLKELLRKAQNAPDHHVKLQCRTKRAA</sequence>